<dbReference type="EMBL" id="MU155174">
    <property type="protein sequence ID" value="KAF9481730.1"/>
    <property type="molecule type" value="Genomic_DNA"/>
</dbReference>
<dbReference type="AlphaFoldDB" id="A0A9P5Z7U1"/>
<gene>
    <name evidence="1" type="ORF">BDN70DRAFT_919562</name>
</gene>
<name>A0A9P5Z7U1_9AGAR</name>
<dbReference type="Proteomes" id="UP000807469">
    <property type="component" value="Unassembled WGS sequence"/>
</dbReference>
<dbReference type="OrthoDB" id="2864819at2759"/>
<accession>A0A9P5Z7U1</accession>
<proteinExistence type="predicted"/>
<reference evidence="1" key="1">
    <citation type="submission" date="2020-11" db="EMBL/GenBank/DDBJ databases">
        <authorList>
            <consortium name="DOE Joint Genome Institute"/>
            <person name="Ahrendt S."/>
            <person name="Riley R."/>
            <person name="Andreopoulos W."/>
            <person name="Labutti K."/>
            <person name="Pangilinan J."/>
            <person name="Ruiz-Duenas F.J."/>
            <person name="Barrasa J.M."/>
            <person name="Sanchez-Garcia M."/>
            <person name="Camarero S."/>
            <person name="Miyauchi S."/>
            <person name="Serrano A."/>
            <person name="Linde D."/>
            <person name="Babiker R."/>
            <person name="Drula E."/>
            <person name="Ayuso-Fernandez I."/>
            <person name="Pacheco R."/>
            <person name="Padilla G."/>
            <person name="Ferreira P."/>
            <person name="Barriuso J."/>
            <person name="Kellner H."/>
            <person name="Castanera R."/>
            <person name="Alfaro M."/>
            <person name="Ramirez L."/>
            <person name="Pisabarro A.G."/>
            <person name="Kuo A."/>
            <person name="Tritt A."/>
            <person name="Lipzen A."/>
            <person name="He G."/>
            <person name="Yan M."/>
            <person name="Ng V."/>
            <person name="Cullen D."/>
            <person name="Martin F."/>
            <person name="Rosso M.-N."/>
            <person name="Henrissat B."/>
            <person name="Hibbett D."/>
            <person name="Martinez A.T."/>
            <person name="Grigoriev I.V."/>
        </authorList>
    </citation>
    <scope>NUCLEOTIDE SEQUENCE</scope>
    <source>
        <strain evidence="1">CIRM-BRFM 674</strain>
    </source>
</reference>
<evidence type="ECO:0000313" key="2">
    <source>
        <dbReference type="Proteomes" id="UP000807469"/>
    </source>
</evidence>
<sequence length="184" mass="21087">MDNQLQVRKLAPLCDVCQKLDLWKTNNREDAEYDLGTWEDVKRKARKRPRCPFCVTLRLLAETTYGYESGDASIKWRDDGGFWSDTYGDTLVFLNEETATSPYGSGRAVQPHIDRLLLKKWLNLCETHHRETCMPIANIIATSEGVSGVKVLRVIDVKDWCIVEATSETRYLALGCVRQQNMKL</sequence>
<keyword evidence="2" id="KW-1185">Reference proteome</keyword>
<evidence type="ECO:0000313" key="1">
    <source>
        <dbReference type="EMBL" id="KAF9481730.1"/>
    </source>
</evidence>
<comment type="caution">
    <text evidence="1">The sequence shown here is derived from an EMBL/GenBank/DDBJ whole genome shotgun (WGS) entry which is preliminary data.</text>
</comment>
<protein>
    <submittedName>
        <fullName evidence="1">Uncharacterized protein</fullName>
    </submittedName>
</protein>
<organism evidence="1 2">
    <name type="scientific">Pholiota conissans</name>
    <dbReference type="NCBI Taxonomy" id="109636"/>
    <lineage>
        <taxon>Eukaryota</taxon>
        <taxon>Fungi</taxon>
        <taxon>Dikarya</taxon>
        <taxon>Basidiomycota</taxon>
        <taxon>Agaricomycotina</taxon>
        <taxon>Agaricomycetes</taxon>
        <taxon>Agaricomycetidae</taxon>
        <taxon>Agaricales</taxon>
        <taxon>Agaricineae</taxon>
        <taxon>Strophariaceae</taxon>
        <taxon>Pholiota</taxon>
    </lineage>
</organism>